<accession>A0ABR8M136</accession>
<dbReference type="EMBL" id="JACXXH010000005">
    <property type="protein sequence ID" value="MBD3863952.1"/>
    <property type="molecule type" value="Genomic_DNA"/>
</dbReference>
<evidence type="ECO:0000313" key="2">
    <source>
        <dbReference type="Proteomes" id="UP000627521"/>
    </source>
</evidence>
<dbReference type="RefSeq" id="WP_191099900.1">
    <property type="nucleotide sequence ID" value="NZ_JACXXF010000004.1"/>
</dbReference>
<protein>
    <submittedName>
        <fullName evidence="1">Ribonuclease Z</fullName>
    </submittedName>
</protein>
<sequence>MIIDQNENLTIITQENASVIELVKKIETLYPKFKNNNLIINLNTIKPISLEQIIEFLRLSNQHRAAKHSFVIVNEGINTDKTPEEIVIVPTLQEAKDIIEMEEMERDLGF</sequence>
<reference evidence="1 2" key="1">
    <citation type="submission" date="2020-09" db="EMBL/GenBank/DDBJ databases">
        <title>Bacillus nautilus sp. nov., Chryseoglobus crepusculi sp. nov, and Psychrobacter noctis sp. nov., isolated from deep-sea sponges from the equatorial Atlantic.</title>
        <authorList>
            <person name="Stennett H.L."/>
            <person name="Williams S.E."/>
        </authorList>
    </citation>
    <scope>NUCLEOTIDE SEQUENCE [LARGE SCALE GENOMIC DNA]</scope>
    <source>
        <strain evidence="1 2">28M-24</strain>
    </source>
</reference>
<keyword evidence="2" id="KW-1185">Reference proteome</keyword>
<comment type="caution">
    <text evidence="1">The sequence shown here is derived from an EMBL/GenBank/DDBJ whole genome shotgun (WGS) entry which is preliminary data.</text>
</comment>
<dbReference type="Proteomes" id="UP000627521">
    <property type="component" value="Unassembled WGS sequence"/>
</dbReference>
<organism evidence="1 2">
    <name type="scientific">Olleya marilimosa</name>
    <dbReference type="NCBI Taxonomy" id="272164"/>
    <lineage>
        <taxon>Bacteria</taxon>
        <taxon>Pseudomonadati</taxon>
        <taxon>Bacteroidota</taxon>
        <taxon>Flavobacteriia</taxon>
        <taxon>Flavobacteriales</taxon>
        <taxon>Flavobacteriaceae</taxon>
    </lineage>
</organism>
<name>A0ABR8M136_9FLAO</name>
<gene>
    <name evidence="1" type="ORF">IEG06_10860</name>
</gene>
<proteinExistence type="predicted"/>
<evidence type="ECO:0000313" key="1">
    <source>
        <dbReference type="EMBL" id="MBD3863952.1"/>
    </source>
</evidence>